<dbReference type="RefSeq" id="YP_009609617.1">
    <property type="nucleotide sequence ID" value="NC_041997.1"/>
</dbReference>
<evidence type="ECO:0000313" key="2">
    <source>
        <dbReference type="Proteomes" id="UP000224101"/>
    </source>
</evidence>
<accession>A0A218M3D6</accession>
<keyword evidence="2" id="KW-1185">Reference proteome</keyword>
<dbReference type="EMBL" id="KY979132">
    <property type="protein sequence ID" value="ASD50551.1"/>
    <property type="molecule type" value="Genomic_DNA"/>
</dbReference>
<reference evidence="1 2" key="1">
    <citation type="submission" date="2017-08" db="EMBL/GenBank/DDBJ databases">
        <title>Characterization and complete genome sequence of novel bacteriophage infecting the causal agent of bacterial fruit blotch, Acidovorax citrulli.</title>
        <authorList>
            <person name="Midani A.R."/>
            <person name="Park S.-H."/>
            <person name="Choi T.-J."/>
        </authorList>
    </citation>
    <scope>NUCLEOTIDE SEQUENCE [LARGE SCALE GENOMIC DNA]</scope>
</reference>
<evidence type="ECO:0000313" key="1">
    <source>
        <dbReference type="EMBL" id="ASD50551.1"/>
    </source>
</evidence>
<protein>
    <submittedName>
        <fullName evidence="1">Uncharacterized protein</fullName>
    </submittedName>
</protein>
<name>A0A218M3D6_9CAUD</name>
<proteinExistence type="predicted"/>
<organism evidence="1 2">
    <name type="scientific">Acidovorax phage ACP17</name>
    <dbReference type="NCBI Taxonomy" id="2010329"/>
    <lineage>
        <taxon>Viruses</taxon>
        <taxon>Duplodnaviria</taxon>
        <taxon>Heunggongvirae</taxon>
        <taxon>Uroviricota</taxon>
        <taxon>Caudoviricetes</taxon>
        <taxon>Busanvirus</taxon>
        <taxon>Busanvirus ACP17</taxon>
    </lineage>
</organism>
<dbReference type="GeneID" id="40085702"/>
<sequence>MNIPLQYLTRDQKQALAEHTTFKLEEAGPDSCGFVEVVKPWTVWKATESWSPEPKPDPVKQFWSCERVIVELLLEPGTKLYYDLGGYMGRSPGSQDSRKMRASRAKVVRQHQMERHCRAKMLARRIIEENDISDPATLFFWKEGCEKNFEERKEVLVSSSAYNRGFLYHTGCEVKPFAFSMLRETCEGGIHFFESMYDALHYSL</sequence>
<dbReference type="KEGG" id="vg:40085702"/>
<dbReference type="Proteomes" id="UP000224101">
    <property type="component" value="Segment"/>
</dbReference>